<sequence length="405" mass="45583">MTDTVDDVDLPYDEEAASQQEMIEALEERLEVLERQNEEMRDKLLDANAENNKYQQKLERLTHENKKLKQSPLFVATVQEINDDGVVIKQHGNNQEALTEVTEEMREELEPDARVAVNNSLSIVKRLDNETDVRARVMQVEHSPDVTYEDIGGLDAQLQEVRETVEMPLERPDMFREVGIDPPSGVLLYGPPGTGKTMLAKAVANQTDATFIKMAGSELVHKFIGEGAKLVRDLFEVARENEPAVLFIDEIDAIASKRTDSKTSGDAEVQRTMMQLLSEMDGFDERGEIRIIAATNRFDMLDSAILRPGRFDRLIEVPKPDVEGRELIFKIHTRNMNVSDDVDFAELAELSEDASGADIKAVCTEAGMFAIRDDRTEIYMEDLIGAWEKVQAESDEDSDVSRAFA</sequence>
<evidence type="ECO:0000259" key="11">
    <source>
        <dbReference type="SMART" id="SM00382"/>
    </source>
</evidence>
<keyword evidence="6 9" id="KW-0647">Proteasome</keyword>
<gene>
    <name evidence="9" type="primary">pan</name>
    <name evidence="12" type="ORF">C2R22_05025</name>
</gene>
<dbReference type="GO" id="GO:0016887">
    <property type="term" value="F:ATP hydrolysis activity"/>
    <property type="evidence" value="ECO:0007669"/>
    <property type="project" value="UniProtKB-UniRule"/>
</dbReference>
<dbReference type="PROSITE" id="PS00674">
    <property type="entry name" value="AAA"/>
    <property type="match status" value="1"/>
</dbReference>
<comment type="subcellular location">
    <subcellularLocation>
        <location evidence="1 9">Cytoplasm</location>
    </subcellularLocation>
</comment>
<dbReference type="GeneID" id="35591429"/>
<accession>A0A2I8VGR0</accession>
<dbReference type="RefSeq" id="WP_103424788.1">
    <property type="nucleotide sequence ID" value="NZ_CP026309.1"/>
</dbReference>
<dbReference type="SMART" id="SM00382">
    <property type="entry name" value="AAA"/>
    <property type="match status" value="1"/>
</dbReference>
<proteinExistence type="inferred from homology"/>
<dbReference type="KEGG" id="srub:C2R22_05025"/>
<dbReference type="EMBL" id="CP026309">
    <property type="protein sequence ID" value="AUV81100.1"/>
    <property type="molecule type" value="Genomic_DNA"/>
</dbReference>
<feature type="coiled-coil region" evidence="9">
    <location>
        <begin position="16"/>
        <end position="71"/>
    </location>
</feature>
<keyword evidence="3 9" id="KW-0963">Cytoplasm</keyword>
<dbReference type="Gene3D" id="1.10.8.60">
    <property type="match status" value="1"/>
</dbReference>
<evidence type="ECO:0000256" key="4">
    <source>
        <dbReference type="ARBA" id="ARBA00022741"/>
    </source>
</evidence>
<comment type="subunit">
    <text evidence="9">Homohexamer. The hexameric complex has a two-ring architecture resembling a top hat that caps the 20S proteasome core at one or both ends. Upon ATP-binding, the C-terminus of PAN interacts with the alpha-rings of the proteasome core by binding to the intersubunit pockets.</text>
</comment>
<organism evidence="12 13">
    <name type="scientific">Salinigranum rubrum</name>
    <dbReference type="NCBI Taxonomy" id="755307"/>
    <lineage>
        <taxon>Archaea</taxon>
        <taxon>Methanobacteriati</taxon>
        <taxon>Methanobacteriota</taxon>
        <taxon>Stenosarchaea group</taxon>
        <taxon>Halobacteria</taxon>
        <taxon>Halobacteriales</taxon>
        <taxon>Haloferacaceae</taxon>
        <taxon>Salinigranum</taxon>
    </lineage>
</organism>
<reference evidence="12 13" key="1">
    <citation type="submission" date="2018-01" db="EMBL/GenBank/DDBJ databases">
        <title>Complete genome sequence of Salinigranum rubrum GX10T, an extremely halophilic archaeon isolated from a marine solar saltern.</title>
        <authorList>
            <person name="Han S."/>
        </authorList>
    </citation>
    <scope>NUCLEOTIDE SEQUENCE [LARGE SCALE GENOMIC DNA]</scope>
    <source>
        <strain evidence="12 13">GX10</strain>
    </source>
</reference>
<dbReference type="NCBIfam" id="NF003069">
    <property type="entry name" value="PRK03992.1"/>
    <property type="match status" value="1"/>
</dbReference>
<dbReference type="InterPro" id="IPR050221">
    <property type="entry name" value="26S_Proteasome_ATPase"/>
</dbReference>
<keyword evidence="13" id="KW-1185">Reference proteome</keyword>
<dbReference type="InterPro" id="IPR003959">
    <property type="entry name" value="ATPase_AAA_core"/>
</dbReference>
<dbReference type="Gene3D" id="3.40.50.300">
    <property type="entry name" value="P-loop containing nucleotide triphosphate hydrolases"/>
    <property type="match status" value="1"/>
</dbReference>
<dbReference type="Proteomes" id="UP000236584">
    <property type="component" value="Chromosome"/>
</dbReference>
<dbReference type="GO" id="GO:0043335">
    <property type="term" value="P:protein unfolding"/>
    <property type="evidence" value="ECO:0007669"/>
    <property type="project" value="UniProtKB-UniRule"/>
</dbReference>
<dbReference type="GO" id="GO:0005737">
    <property type="term" value="C:cytoplasm"/>
    <property type="evidence" value="ECO:0007669"/>
    <property type="project" value="UniProtKB-SubCell"/>
</dbReference>
<dbReference type="HAMAP" id="MF_00553">
    <property type="entry name" value="PAN"/>
    <property type="match status" value="1"/>
</dbReference>
<feature type="domain" description="AAA+ ATPase" evidence="11">
    <location>
        <begin position="182"/>
        <end position="321"/>
    </location>
</feature>
<keyword evidence="5 9" id="KW-0067">ATP-binding</keyword>
<feature type="binding site" evidence="9">
    <location>
        <begin position="193"/>
        <end position="198"/>
    </location>
    <ligand>
        <name>ATP</name>
        <dbReference type="ChEBI" id="CHEBI:30616"/>
    </ligand>
</feature>
<dbReference type="InterPro" id="IPR012340">
    <property type="entry name" value="NA-bd_OB-fold"/>
</dbReference>
<dbReference type="InterPro" id="IPR023501">
    <property type="entry name" value="Nucleotidase_PAN"/>
</dbReference>
<protein>
    <recommendedName>
        <fullName evidence="9">Proteasome-activating nucleotidase</fullName>
        <shortName evidence="9">PAN</shortName>
    </recommendedName>
    <alternativeName>
        <fullName evidence="9">Proteasomal ATPase</fullName>
    </alternativeName>
    <alternativeName>
        <fullName evidence="9">Proteasome regulatory ATPase</fullName>
    </alternativeName>
    <alternativeName>
        <fullName evidence="9">Proteasome regulatory particle</fullName>
    </alternativeName>
</protein>
<evidence type="ECO:0000256" key="8">
    <source>
        <dbReference type="ARBA" id="ARBA00023186"/>
    </source>
</evidence>
<name>A0A2I8VGR0_9EURY</name>
<dbReference type="AlphaFoldDB" id="A0A2I8VGR0"/>
<keyword evidence="7 9" id="KW-0175">Coiled coil</keyword>
<feature type="binding site" evidence="9">
    <location>
        <position position="332"/>
    </location>
    <ligand>
        <name>ATP</name>
        <dbReference type="ChEBI" id="CHEBI:30616"/>
    </ligand>
</feature>
<dbReference type="PANTHER" id="PTHR23073">
    <property type="entry name" value="26S PROTEASOME REGULATORY SUBUNIT"/>
    <property type="match status" value="1"/>
</dbReference>
<comment type="function">
    <text evidence="9">ATPase which is responsible for recognizing, binding, unfolding and translocation of substrate proteins into the archaeal 20S proteasome core particle. Is essential for opening the gate of the 20S proteasome via an interaction with its C-terminus, thereby allowing substrate entry and access to the site of proteolysis. Thus, the C-termini of the proteasomal ATPase function like a 'key in a lock' to induce gate opening and therefore regulate proteolysis. Unfolding activity requires energy from ATP hydrolysis, whereas ATP binding alone promotes ATPase-20S proteasome association which triggers gate opening, and supports translocation of unfolded substrates.</text>
</comment>
<dbReference type="InterPro" id="IPR027417">
    <property type="entry name" value="P-loop_NTPase"/>
</dbReference>
<comment type="similarity">
    <text evidence="2 9 10">Belongs to the AAA ATPase family.</text>
</comment>
<dbReference type="InterPro" id="IPR003593">
    <property type="entry name" value="AAA+_ATPase"/>
</dbReference>
<dbReference type="InterPro" id="IPR003960">
    <property type="entry name" value="ATPase_AAA_CS"/>
</dbReference>
<evidence type="ECO:0000313" key="12">
    <source>
        <dbReference type="EMBL" id="AUV81100.1"/>
    </source>
</evidence>
<dbReference type="NCBIfam" id="NF047748">
    <property type="entry name" value="PrtsmActNtasePan1"/>
    <property type="match status" value="1"/>
</dbReference>
<evidence type="ECO:0000256" key="7">
    <source>
        <dbReference type="ARBA" id="ARBA00023054"/>
    </source>
</evidence>
<dbReference type="SUPFAM" id="SSF52540">
    <property type="entry name" value="P-loop containing nucleoside triphosphate hydrolases"/>
    <property type="match status" value="1"/>
</dbReference>
<dbReference type="OrthoDB" id="77269at2157"/>
<evidence type="ECO:0000256" key="6">
    <source>
        <dbReference type="ARBA" id="ARBA00022942"/>
    </source>
</evidence>
<dbReference type="Pfam" id="PF00004">
    <property type="entry name" value="AAA"/>
    <property type="match status" value="1"/>
</dbReference>
<dbReference type="FunFam" id="3.40.50.300:FF:000033">
    <property type="entry name" value="26S protease regulatory subunit 6B"/>
    <property type="match status" value="1"/>
</dbReference>
<evidence type="ECO:0000256" key="1">
    <source>
        <dbReference type="ARBA" id="ARBA00004496"/>
    </source>
</evidence>
<dbReference type="Gene3D" id="2.40.50.140">
    <property type="entry name" value="Nucleic acid-binding proteins"/>
    <property type="match status" value="1"/>
</dbReference>
<dbReference type="GO" id="GO:0010498">
    <property type="term" value="P:proteasomal protein catabolic process"/>
    <property type="evidence" value="ECO:0007669"/>
    <property type="project" value="UniProtKB-UniRule"/>
</dbReference>
<comment type="domain">
    <text evidence="9">Consists of three main regions, an N-terminal coiled-coil domain that may assist in substrate recognition, an interdomain involved in PAN hexamerization, and a C-terminal ATPase domain of the AAA type.</text>
</comment>
<evidence type="ECO:0000256" key="3">
    <source>
        <dbReference type="ARBA" id="ARBA00022490"/>
    </source>
</evidence>
<keyword evidence="4 9" id="KW-0547">Nucleotide-binding</keyword>
<dbReference type="GO" id="GO:0022623">
    <property type="term" value="C:proteasome-activating nucleotidase complex"/>
    <property type="evidence" value="ECO:0007669"/>
    <property type="project" value="UniProtKB-UniRule"/>
</dbReference>
<dbReference type="Pfam" id="PF17862">
    <property type="entry name" value="AAA_lid_3"/>
    <property type="match status" value="1"/>
</dbReference>
<keyword evidence="8 9" id="KW-0143">Chaperone</keyword>
<evidence type="ECO:0000256" key="2">
    <source>
        <dbReference type="ARBA" id="ARBA00006914"/>
    </source>
</evidence>
<dbReference type="InterPro" id="IPR041569">
    <property type="entry name" value="AAA_lid_3"/>
</dbReference>
<evidence type="ECO:0000256" key="10">
    <source>
        <dbReference type="RuleBase" id="RU003651"/>
    </source>
</evidence>
<evidence type="ECO:0000256" key="5">
    <source>
        <dbReference type="ARBA" id="ARBA00022840"/>
    </source>
</evidence>
<evidence type="ECO:0000313" key="13">
    <source>
        <dbReference type="Proteomes" id="UP000236584"/>
    </source>
</evidence>
<evidence type="ECO:0000256" key="9">
    <source>
        <dbReference type="HAMAP-Rule" id="MF_00553"/>
    </source>
</evidence>
<dbReference type="GO" id="GO:0005524">
    <property type="term" value="F:ATP binding"/>
    <property type="evidence" value="ECO:0007669"/>
    <property type="project" value="UniProtKB-UniRule"/>
</dbReference>